<comment type="caution">
    <text evidence="7">The sequence shown here is derived from an EMBL/GenBank/DDBJ whole genome shotgun (WGS) entry which is preliminary data.</text>
</comment>
<evidence type="ECO:0000256" key="4">
    <source>
        <dbReference type="ARBA" id="ARBA00022989"/>
    </source>
</evidence>
<dbReference type="PANTHER" id="PTHR30086:SF20">
    <property type="entry name" value="ARGININE EXPORTER PROTEIN ARGO-RELATED"/>
    <property type="match status" value="1"/>
</dbReference>
<organism evidence="7 8">
    <name type="scientific">Microvirga subterranea</name>
    <dbReference type="NCBI Taxonomy" id="186651"/>
    <lineage>
        <taxon>Bacteria</taxon>
        <taxon>Pseudomonadati</taxon>
        <taxon>Pseudomonadota</taxon>
        <taxon>Alphaproteobacteria</taxon>
        <taxon>Hyphomicrobiales</taxon>
        <taxon>Methylobacteriaceae</taxon>
        <taxon>Microvirga</taxon>
    </lineage>
</organism>
<dbReference type="AlphaFoldDB" id="A0A370HN88"/>
<evidence type="ECO:0000256" key="2">
    <source>
        <dbReference type="ARBA" id="ARBA00022475"/>
    </source>
</evidence>
<reference evidence="7 8" key="1">
    <citation type="submission" date="2018-07" db="EMBL/GenBank/DDBJ databases">
        <title>Genomic Encyclopedia of Type Strains, Phase IV (KMG-IV): sequencing the most valuable type-strain genomes for metagenomic binning, comparative biology and taxonomic classification.</title>
        <authorList>
            <person name="Goeker M."/>
        </authorList>
    </citation>
    <scope>NUCLEOTIDE SEQUENCE [LARGE SCALE GENOMIC DNA]</scope>
    <source>
        <strain evidence="7 8">DSM 14364</strain>
    </source>
</reference>
<keyword evidence="5 6" id="KW-0472">Membrane</keyword>
<comment type="subcellular location">
    <subcellularLocation>
        <location evidence="1">Cell membrane</location>
        <topology evidence="1">Multi-pass membrane protein</topology>
    </subcellularLocation>
</comment>
<feature type="transmembrane region" description="Helical" evidence="6">
    <location>
        <begin position="42"/>
        <end position="66"/>
    </location>
</feature>
<proteinExistence type="predicted"/>
<evidence type="ECO:0000256" key="3">
    <source>
        <dbReference type="ARBA" id="ARBA00022692"/>
    </source>
</evidence>
<evidence type="ECO:0000256" key="1">
    <source>
        <dbReference type="ARBA" id="ARBA00004651"/>
    </source>
</evidence>
<evidence type="ECO:0000313" key="8">
    <source>
        <dbReference type="Proteomes" id="UP000254925"/>
    </source>
</evidence>
<feature type="transmembrane region" description="Helical" evidence="6">
    <location>
        <begin position="72"/>
        <end position="90"/>
    </location>
</feature>
<keyword evidence="4 6" id="KW-1133">Transmembrane helix</keyword>
<keyword evidence="2" id="KW-1003">Cell membrane</keyword>
<dbReference type="EMBL" id="QQBB01000006">
    <property type="protein sequence ID" value="RDI57979.1"/>
    <property type="molecule type" value="Genomic_DNA"/>
</dbReference>
<evidence type="ECO:0000313" key="7">
    <source>
        <dbReference type="EMBL" id="RDI57979.1"/>
    </source>
</evidence>
<evidence type="ECO:0000256" key="5">
    <source>
        <dbReference type="ARBA" id="ARBA00023136"/>
    </source>
</evidence>
<feature type="transmembrane region" description="Helical" evidence="6">
    <location>
        <begin position="6"/>
        <end position="30"/>
    </location>
</feature>
<dbReference type="GO" id="GO:0015171">
    <property type="term" value="F:amino acid transmembrane transporter activity"/>
    <property type="evidence" value="ECO:0007669"/>
    <property type="project" value="TreeGrafter"/>
</dbReference>
<protein>
    <submittedName>
        <fullName evidence="7">Threonine/homoserine/homoserine lactone efflux protein</fullName>
    </submittedName>
</protein>
<dbReference type="InterPro" id="IPR001123">
    <property type="entry name" value="LeuE-type"/>
</dbReference>
<dbReference type="PANTHER" id="PTHR30086">
    <property type="entry name" value="ARGININE EXPORTER PROTEIN ARGO"/>
    <property type="match status" value="1"/>
</dbReference>
<dbReference type="Proteomes" id="UP000254925">
    <property type="component" value="Unassembled WGS sequence"/>
</dbReference>
<evidence type="ECO:0000256" key="6">
    <source>
        <dbReference type="SAM" id="Phobius"/>
    </source>
</evidence>
<sequence length="226" mass="23566">MSGITGNVLAGIGIGLAVAAPIGPMGILCIQRTLEGGIRAGLATGSGAATVHLFYGAVVVFGLSLITDATSIYAPAFKLVGAVLLFWFARRILRRKISLEVRRSMAHCLRAYRDAVLFGLANPITMLLLLASTTGMPLSGGRWTALPFSLGIFIGSMGWWLVLSGAVCALRQRLDATLLRRTNQGAALVLAAFGCLVFVQGVQGLPGFGAEGRALALTKSGALLPR</sequence>
<dbReference type="Pfam" id="PF01810">
    <property type="entry name" value="LysE"/>
    <property type="match status" value="1"/>
</dbReference>
<dbReference type="GO" id="GO:0005886">
    <property type="term" value="C:plasma membrane"/>
    <property type="evidence" value="ECO:0007669"/>
    <property type="project" value="UniProtKB-SubCell"/>
</dbReference>
<name>A0A370HN88_9HYPH</name>
<accession>A0A370HN88</accession>
<dbReference type="RefSeq" id="WP_170151535.1">
    <property type="nucleotide sequence ID" value="NZ_QQBB01000006.1"/>
</dbReference>
<feature type="transmembrane region" description="Helical" evidence="6">
    <location>
        <begin position="111"/>
        <end position="130"/>
    </location>
</feature>
<keyword evidence="8" id="KW-1185">Reference proteome</keyword>
<keyword evidence="3 6" id="KW-0812">Transmembrane</keyword>
<feature type="transmembrane region" description="Helical" evidence="6">
    <location>
        <begin position="182"/>
        <end position="202"/>
    </location>
</feature>
<gene>
    <name evidence="7" type="ORF">DES45_106293</name>
</gene>
<feature type="transmembrane region" description="Helical" evidence="6">
    <location>
        <begin position="150"/>
        <end position="170"/>
    </location>
</feature>